<feature type="region of interest" description="Disordered" evidence="3">
    <location>
        <begin position="119"/>
        <end position="206"/>
    </location>
</feature>
<name>A0A9D3MFV4_ANGAN</name>
<dbReference type="SUPFAM" id="SSF47661">
    <property type="entry name" value="t-snare proteins"/>
    <property type="match status" value="2"/>
</dbReference>
<reference evidence="5" key="1">
    <citation type="submission" date="2021-01" db="EMBL/GenBank/DDBJ databases">
        <title>A chromosome-scale assembly of European eel, Anguilla anguilla.</title>
        <authorList>
            <person name="Henkel C."/>
            <person name="Jong-Raadsen S.A."/>
            <person name="Dufour S."/>
            <person name="Weltzien F.-A."/>
            <person name="Palstra A.P."/>
            <person name="Pelster B."/>
            <person name="Spaink H.P."/>
            <person name="Van Den Thillart G.E."/>
            <person name="Jansen H."/>
            <person name="Zahm M."/>
            <person name="Klopp C."/>
            <person name="Cedric C."/>
            <person name="Louis A."/>
            <person name="Berthelot C."/>
            <person name="Parey E."/>
            <person name="Roest Crollius H."/>
            <person name="Montfort J."/>
            <person name="Robinson-Rechavi M."/>
            <person name="Bucao C."/>
            <person name="Bouchez O."/>
            <person name="Gislard M."/>
            <person name="Lluch J."/>
            <person name="Milhes M."/>
            <person name="Lampietro C."/>
            <person name="Lopez Roques C."/>
            <person name="Donnadieu C."/>
            <person name="Braasch I."/>
            <person name="Desvignes T."/>
            <person name="Postlethwait J."/>
            <person name="Bobe J."/>
            <person name="Guiguen Y."/>
            <person name="Dirks R."/>
        </authorList>
    </citation>
    <scope>NUCLEOTIDE SEQUENCE</scope>
    <source>
        <strain evidence="5">Tag_6206</strain>
        <tissue evidence="5">Liver</tissue>
    </source>
</reference>
<dbReference type="InterPro" id="IPR000727">
    <property type="entry name" value="T_SNARE_dom"/>
</dbReference>
<proteinExistence type="inferred from homology"/>
<evidence type="ECO:0000256" key="2">
    <source>
        <dbReference type="ARBA" id="ARBA00023054"/>
    </source>
</evidence>
<dbReference type="GO" id="GO:0048787">
    <property type="term" value="C:presynaptic active zone membrane"/>
    <property type="evidence" value="ECO:0007669"/>
    <property type="project" value="TreeGrafter"/>
</dbReference>
<feature type="domain" description="T-SNARE coiled-coil homology" evidence="4">
    <location>
        <begin position="213"/>
        <end position="275"/>
    </location>
</feature>
<dbReference type="InterPro" id="IPR006011">
    <property type="entry name" value="Syntaxin_N"/>
</dbReference>
<dbReference type="SMART" id="SM00397">
    <property type="entry name" value="t_SNARE"/>
    <property type="match status" value="1"/>
</dbReference>
<dbReference type="PANTHER" id="PTHR19957:SF30">
    <property type="entry name" value="SYNTAXIN-11"/>
    <property type="match status" value="1"/>
</dbReference>
<dbReference type="Gene3D" id="1.20.58.70">
    <property type="match status" value="1"/>
</dbReference>
<dbReference type="GO" id="GO:0005484">
    <property type="term" value="F:SNAP receptor activity"/>
    <property type="evidence" value="ECO:0007669"/>
    <property type="project" value="InterPro"/>
</dbReference>
<dbReference type="PANTHER" id="PTHR19957">
    <property type="entry name" value="SYNTAXIN"/>
    <property type="match status" value="1"/>
</dbReference>
<dbReference type="InterPro" id="IPR010989">
    <property type="entry name" value="SNARE"/>
</dbReference>
<feature type="compositionally biased region" description="Basic residues" evidence="3">
    <location>
        <begin position="125"/>
        <end position="157"/>
    </location>
</feature>
<dbReference type="EMBL" id="JAFIRN010000006">
    <property type="protein sequence ID" value="KAG5846475.1"/>
    <property type="molecule type" value="Genomic_DNA"/>
</dbReference>
<comment type="similarity">
    <text evidence="1">Belongs to the syntaxin family.</text>
</comment>
<dbReference type="AlphaFoldDB" id="A0A9D3MFV4"/>
<accession>A0A9D3MFV4</accession>
<keyword evidence="6" id="KW-1185">Reference proteome</keyword>
<dbReference type="InterPro" id="IPR006012">
    <property type="entry name" value="Syntaxin/epimorphin_CS"/>
</dbReference>
<dbReference type="PROSITE" id="PS00914">
    <property type="entry name" value="SYNTAXIN"/>
    <property type="match status" value="1"/>
</dbReference>
<dbReference type="GO" id="GO:0006886">
    <property type="term" value="P:intracellular protein transport"/>
    <property type="evidence" value="ECO:0007669"/>
    <property type="project" value="InterPro"/>
</dbReference>
<organism evidence="5 6">
    <name type="scientific">Anguilla anguilla</name>
    <name type="common">European freshwater eel</name>
    <name type="synonym">Muraena anguilla</name>
    <dbReference type="NCBI Taxonomy" id="7936"/>
    <lineage>
        <taxon>Eukaryota</taxon>
        <taxon>Metazoa</taxon>
        <taxon>Chordata</taxon>
        <taxon>Craniata</taxon>
        <taxon>Vertebrata</taxon>
        <taxon>Euteleostomi</taxon>
        <taxon>Actinopterygii</taxon>
        <taxon>Neopterygii</taxon>
        <taxon>Teleostei</taxon>
        <taxon>Anguilliformes</taxon>
        <taxon>Anguillidae</taxon>
        <taxon>Anguilla</taxon>
    </lineage>
</organism>
<dbReference type="GO" id="GO:0048278">
    <property type="term" value="P:vesicle docking"/>
    <property type="evidence" value="ECO:0007669"/>
    <property type="project" value="TreeGrafter"/>
</dbReference>
<evidence type="ECO:0000256" key="1">
    <source>
        <dbReference type="ARBA" id="ARBA00009063"/>
    </source>
</evidence>
<dbReference type="Proteomes" id="UP001044222">
    <property type="component" value="Unassembled WGS sequence"/>
</dbReference>
<evidence type="ECO:0000313" key="5">
    <source>
        <dbReference type="EMBL" id="KAG5846475.1"/>
    </source>
</evidence>
<evidence type="ECO:0000313" key="6">
    <source>
        <dbReference type="Proteomes" id="UP001044222"/>
    </source>
</evidence>
<dbReference type="InterPro" id="IPR045242">
    <property type="entry name" value="Syntaxin"/>
</dbReference>
<evidence type="ECO:0000256" key="3">
    <source>
        <dbReference type="SAM" id="MobiDB-lite"/>
    </source>
</evidence>
<dbReference type="GO" id="GO:0031629">
    <property type="term" value="P:synaptic vesicle fusion to presynaptic active zone membrane"/>
    <property type="evidence" value="ECO:0007669"/>
    <property type="project" value="TreeGrafter"/>
</dbReference>
<sequence>MRDRLGDLLAVAKDSGEDEFEFEFNGGVNGGKELDPLGAAFDEDRAMDGVFQEVQSVRQEIALLGMDVKRLGTQNTRFLTSVRRISAIKRDANSIARDIRVRGESVHARLQALEARRRGLEERRGRTRRWRGSRAAARRRRPRLPRCHGGVRPRRGGPARALQGPHPAAGGHRGPAPHGRAARGDDRDGPLGRPGRRGRRGVVTEGRGSRAALAEIGRRRRELLDLEARVREVHGLFLQMALLVEEQSCALESIEANVCSTQNHVGRARACVKRAVRCKRRNPCRRLFCCCLNR</sequence>
<feature type="compositionally biased region" description="Low complexity" evidence="3">
    <location>
        <begin position="158"/>
        <end position="179"/>
    </location>
</feature>
<dbReference type="Gene3D" id="1.20.5.110">
    <property type="match status" value="1"/>
</dbReference>
<evidence type="ECO:0000259" key="4">
    <source>
        <dbReference type="PROSITE" id="PS50192"/>
    </source>
</evidence>
<protein>
    <recommendedName>
        <fullName evidence="4">t-SNARE coiled-coil homology domain-containing protein</fullName>
    </recommendedName>
</protein>
<dbReference type="GO" id="GO:0000149">
    <property type="term" value="F:SNARE binding"/>
    <property type="evidence" value="ECO:0007669"/>
    <property type="project" value="TreeGrafter"/>
</dbReference>
<comment type="caution">
    <text evidence="5">The sequence shown here is derived from an EMBL/GenBank/DDBJ whole genome shotgun (WGS) entry which is preliminary data.</text>
</comment>
<dbReference type="GO" id="GO:0031201">
    <property type="term" value="C:SNARE complex"/>
    <property type="evidence" value="ECO:0007669"/>
    <property type="project" value="TreeGrafter"/>
</dbReference>
<dbReference type="PROSITE" id="PS50192">
    <property type="entry name" value="T_SNARE"/>
    <property type="match status" value="1"/>
</dbReference>
<gene>
    <name evidence="5" type="ORF">ANANG_G00115350</name>
</gene>
<dbReference type="GO" id="GO:0008021">
    <property type="term" value="C:synaptic vesicle"/>
    <property type="evidence" value="ECO:0007669"/>
    <property type="project" value="TreeGrafter"/>
</dbReference>
<keyword evidence="2" id="KW-0175">Coiled coil</keyword>
<dbReference type="Pfam" id="PF00804">
    <property type="entry name" value="Syntaxin"/>
    <property type="match status" value="1"/>
</dbReference>